<reference evidence="2" key="1">
    <citation type="submission" date="2024-05" db="EMBL/GenBank/DDBJ databases">
        <title>Planctomycetes of the genus Singulisphaera possess chitinolytic capabilities.</title>
        <authorList>
            <person name="Ivanova A."/>
        </authorList>
    </citation>
    <scope>NUCLEOTIDE SEQUENCE</scope>
    <source>
        <strain evidence="2">Ch08T</strain>
    </source>
</reference>
<dbReference type="Pfam" id="PF07963">
    <property type="entry name" value="N_methyl"/>
    <property type="match status" value="1"/>
</dbReference>
<dbReference type="SUPFAM" id="SSF54523">
    <property type="entry name" value="Pili subunits"/>
    <property type="match status" value="1"/>
</dbReference>
<proteinExistence type="predicted"/>
<organism evidence="2">
    <name type="scientific">Singulisphaera sp. Ch08</name>
    <dbReference type="NCBI Taxonomy" id="3120278"/>
    <lineage>
        <taxon>Bacteria</taxon>
        <taxon>Pseudomonadati</taxon>
        <taxon>Planctomycetota</taxon>
        <taxon>Planctomycetia</taxon>
        <taxon>Isosphaerales</taxon>
        <taxon>Isosphaeraceae</taxon>
        <taxon>Singulisphaera</taxon>
    </lineage>
</organism>
<dbReference type="InterPro" id="IPR011453">
    <property type="entry name" value="DUF1559"/>
</dbReference>
<dbReference type="Gene3D" id="3.30.700.10">
    <property type="entry name" value="Glycoprotein, Type 4 Pilin"/>
    <property type="match status" value="1"/>
</dbReference>
<evidence type="ECO:0000259" key="1">
    <source>
        <dbReference type="Pfam" id="PF07596"/>
    </source>
</evidence>
<dbReference type="PANTHER" id="PTHR30093:SF2">
    <property type="entry name" value="TYPE II SECRETION SYSTEM PROTEIN H"/>
    <property type="match status" value="1"/>
</dbReference>
<dbReference type="RefSeq" id="WP_406700775.1">
    <property type="nucleotide sequence ID" value="NZ_CP155447.1"/>
</dbReference>
<dbReference type="NCBIfam" id="TIGR04294">
    <property type="entry name" value="pre_pil_HX9DG"/>
    <property type="match status" value="1"/>
</dbReference>
<feature type="domain" description="DUF1559" evidence="1">
    <location>
        <begin position="30"/>
        <end position="309"/>
    </location>
</feature>
<sequence length="329" mass="36057">MRRRGFTLIELLVVIAIIAVLIALLLPAVQAAREAARRSQCVNNLKQIGLAMHNYHDTLGSFPSGSMVNTGWTGPWWAWSVFILPQMEQTNLYNAINFSLGDGGNMSVQHRTVYRALISTYLCPSDDSNRLFDDRKWTNINDLGTAYTAAPLNYIVSWGDQKTGNPIFDIYSTEGAGRSWGCNNKFTGMFGDCSSGAVTTIASCSDGTSNTFLAGENSPHYNGQLLWVNGHGAYGGTIIPLNWKTNLKDGETDPTDGTVCSTAYIGAIEATHCYRNQIYNFAFKSKHPGGANFCFADGSIRFIKQTINPRTYTALSTRAKSEVISSDSY</sequence>
<gene>
    <name evidence="2" type="ORF">V5E97_18475</name>
</gene>
<dbReference type="AlphaFoldDB" id="A0AAU7CR77"/>
<name>A0AAU7CR77_9BACT</name>
<dbReference type="InterPro" id="IPR027558">
    <property type="entry name" value="Pre_pil_HX9DG_C"/>
</dbReference>
<dbReference type="NCBIfam" id="TIGR02532">
    <property type="entry name" value="IV_pilin_GFxxxE"/>
    <property type="match status" value="1"/>
</dbReference>
<dbReference type="InterPro" id="IPR045584">
    <property type="entry name" value="Pilin-like"/>
</dbReference>
<dbReference type="PANTHER" id="PTHR30093">
    <property type="entry name" value="GENERAL SECRETION PATHWAY PROTEIN G"/>
    <property type="match status" value="1"/>
</dbReference>
<evidence type="ECO:0000313" key="2">
    <source>
        <dbReference type="EMBL" id="XBH07939.1"/>
    </source>
</evidence>
<dbReference type="EMBL" id="CP155447">
    <property type="protein sequence ID" value="XBH07939.1"/>
    <property type="molecule type" value="Genomic_DNA"/>
</dbReference>
<dbReference type="InterPro" id="IPR012902">
    <property type="entry name" value="N_methyl_site"/>
</dbReference>
<accession>A0AAU7CR77</accession>
<dbReference type="PROSITE" id="PS00409">
    <property type="entry name" value="PROKAR_NTER_METHYL"/>
    <property type="match status" value="1"/>
</dbReference>
<dbReference type="Pfam" id="PF07596">
    <property type="entry name" value="SBP_bac_10"/>
    <property type="match status" value="1"/>
</dbReference>
<protein>
    <submittedName>
        <fullName evidence="2">DUF1559 domain-containing protein</fullName>
    </submittedName>
</protein>